<proteinExistence type="predicted"/>
<dbReference type="Proteomes" id="UP000319263">
    <property type="component" value="Chromosome"/>
</dbReference>
<evidence type="ECO:0000313" key="2">
    <source>
        <dbReference type="Proteomes" id="UP000319263"/>
    </source>
</evidence>
<reference evidence="1 2" key="1">
    <citation type="submission" date="2019-07" db="EMBL/GenBank/DDBJ databases">
        <title>Microlunatus dokdonensis sp. nov. isolated from the rhizospheric soil of the wild plant Elymus tsukushiensis.</title>
        <authorList>
            <person name="Ghim S.-Y."/>
            <person name="Hwang Y.-J."/>
            <person name="Son J.-S."/>
            <person name="Shin J.-H."/>
        </authorList>
    </citation>
    <scope>NUCLEOTIDE SEQUENCE [LARGE SCALE GENOMIC DNA]</scope>
    <source>
        <strain evidence="1 2">KUDC0627</strain>
    </source>
</reference>
<dbReference type="OrthoDB" id="4965902at2"/>
<dbReference type="RefSeq" id="WP_143986448.1">
    <property type="nucleotide sequence ID" value="NZ_CP041692.1"/>
</dbReference>
<gene>
    <name evidence="1" type="ORF">FOE78_11735</name>
</gene>
<name>A0A516PZ82_9ACTN</name>
<accession>A0A516PZ82</accession>
<sequence>MVEVRERGERRISRDEYRDRILRAVDDRVASLILMSERTATPAPSAEEVIREILDLPALAAAPSELGEEVGPFYDTSGVTKLLHVTKQAVGDRIRNGTILALTTSDRKTVFPVFQFDGGKVSPRLGPAIRALSGLPRWSVALWFVTSSDDLGERTPLEWSNAGFSVDELTLAAQRAARDWR</sequence>
<organism evidence="1 2">
    <name type="scientific">Microlunatus elymi</name>
    <dbReference type="NCBI Taxonomy" id="2596828"/>
    <lineage>
        <taxon>Bacteria</taxon>
        <taxon>Bacillati</taxon>
        <taxon>Actinomycetota</taxon>
        <taxon>Actinomycetes</taxon>
        <taxon>Propionibacteriales</taxon>
        <taxon>Propionibacteriaceae</taxon>
        <taxon>Microlunatus</taxon>
    </lineage>
</organism>
<protein>
    <submittedName>
        <fullName evidence="1">Uncharacterized protein</fullName>
    </submittedName>
</protein>
<evidence type="ECO:0000313" key="1">
    <source>
        <dbReference type="EMBL" id="QDP96485.1"/>
    </source>
</evidence>
<keyword evidence="2" id="KW-1185">Reference proteome</keyword>
<dbReference type="AlphaFoldDB" id="A0A516PZ82"/>
<dbReference type="EMBL" id="CP041692">
    <property type="protein sequence ID" value="QDP96485.1"/>
    <property type="molecule type" value="Genomic_DNA"/>
</dbReference>
<dbReference type="KEGG" id="mik:FOE78_11735"/>